<dbReference type="Pfam" id="PF12708">
    <property type="entry name" value="Pect-lyase_RHGA_epim"/>
    <property type="match status" value="1"/>
</dbReference>
<dbReference type="GO" id="GO:0008810">
    <property type="term" value="F:cellulase activity"/>
    <property type="evidence" value="ECO:0007669"/>
    <property type="project" value="UniProtKB-EC"/>
</dbReference>
<keyword evidence="2" id="KW-0326">Glycosidase</keyword>
<dbReference type="SUPFAM" id="SSF63446">
    <property type="entry name" value="Type I dockerin domain"/>
    <property type="match status" value="1"/>
</dbReference>
<evidence type="ECO:0000313" key="2">
    <source>
        <dbReference type="EMBL" id="AUG57636.1"/>
    </source>
</evidence>
<reference evidence="2 3" key="1">
    <citation type="submission" date="2017-12" db="EMBL/GenBank/DDBJ databases">
        <title>Complete genome sequence of Herbivorax saccincola GGR1, a novel Cellulosome-producing hydrolytic bacterium in a thermophilic biogas plant, established by Illumina and Nanopore MinION sequencing.</title>
        <authorList>
            <person name="Pechtl A."/>
            <person name="Ruckert C."/>
            <person name="Koeck D.E."/>
            <person name="Maus I."/>
            <person name="Winkler A."/>
            <person name="Kalinowski J."/>
            <person name="Puhler A."/>
            <person name="Schwarz W.W."/>
            <person name="Zverlov V.V."/>
            <person name="Schluter A."/>
            <person name="Liebl W."/>
        </authorList>
    </citation>
    <scope>NUCLEOTIDE SEQUENCE [LARGE SCALE GENOMIC DNA]</scope>
    <source>
        <strain evidence="3">SR1</strain>
    </source>
</reference>
<proteinExistence type="predicted"/>
<accession>A0A2K9E7W0</accession>
<dbReference type="EC" id="3.2.1.4" evidence="2"/>
<dbReference type="AlphaFoldDB" id="A0A2K9E7W0"/>
<dbReference type="EMBL" id="CP025197">
    <property type="protein sequence ID" value="AUG57636.1"/>
    <property type="molecule type" value="Genomic_DNA"/>
</dbReference>
<dbReference type="Proteomes" id="UP000233534">
    <property type="component" value="Chromosome"/>
</dbReference>
<dbReference type="InterPro" id="IPR036439">
    <property type="entry name" value="Dockerin_dom_sf"/>
</dbReference>
<dbReference type="Gene3D" id="1.10.1330.10">
    <property type="entry name" value="Dockerin domain"/>
    <property type="match status" value="1"/>
</dbReference>
<dbReference type="InterPro" id="IPR002105">
    <property type="entry name" value="Dockerin_1_rpt"/>
</dbReference>
<dbReference type="PROSITE" id="PS51766">
    <property type="entry name" value="DOCKERIN"/>
    <property type="match status" value="1"/>
</dbReference>
<dbReference type="InterPro" id="IPR011050">
    <property type="entry name" value="Pectin_lyase_fold/virulence"/>
</dbReference>
<dbReference type="KEGG" id="hsc:HVS_08640"/>
<dbReference type="InterPro" id="IPR012334">
    <property type="entry name" value="Pectin_lyas_fold"/>
</dbReference>
<gene>
    <name evidence="2" type="primary">celE4</name>
    <name evidence="2" type="ORF">HVS_08640</name>
</gene>
<organism evidence="2 3">
    <name type="scientific">Acetivibrio saccincola</name>
    <dbReference type="NCBI Taxonomy" id="1677857"/>
    <lineage>
        <taxon>Bacteria</taxon>
        <taxon>Bacillati</taxon>
        <taxon>Bacillota</taxon>
        <taxon>Clostridia</taxon>
        <taxon>Eubacteriales</taxon>
        <taxon>Oscillospiraceae</taxon>
        <taxon>Acetivibrio</taxon>
    </lineage>
</organism>
<dbReference type="SUPFAM" id="SSF51126">
    <property type="entry name" value="Pectin lyase-like"/>
    <property type="match status" value="1"/>
</dbReference>
<keyword evidence="3" id="KW-1185">Reference proteome</keyword>
<sequence>MKKFSSFLLIVFLIIFLLAEGYFVTAINTPEEYIWNPGVEGGIPDVPNVVNVLDFGAKGDGVTDDYEAFKAAVSAVTEGGGVFIPEGNYLIKSPLTFNKPVVLRGEGTDKTHLLIDHNSNAFEIITYKRGAWQKLAGGFTMGSNRLLVEGGSSFKPGQYVEIQQENNPDVMYTLPEWNVNWAEGAIGQIAKIVSVEGNTIIIDNPLKHDYKQNLNPVIRTQGFVEYVGFEDFSVERLDRSDTSIFYFKNTANCWVKNVHSKLARKCHVHVNTGYRIEIRDSFFDDATDWSGGGHGYGVQLWFHSTNCLIENNIFKHLRHSMMAQLGSNGNVFGYNYSIEPYQSEGGNWTPADISLHGHYPHANLFEGNIVQKITVSDYWGPSGANTFLRNRIETEGIRIEDSSNYQVFLGNELVKGSLLWDTDSRYPHLIDPSTFLIHGNYINGSIEWDERVSGHIIPVSYYHNSKPSFYKSLEWPSIGADRLNGTIPAKERYLNQGILYGDLNGDNTVNSLDCVLLGRYLLEIINEFPNLNGINTADLNRDGIINTLDYALLNRYVLGVIDGL</sequence>
<dbReference type="CDD" id="cd14256">
    <property type="entry name" value="Dockerin_I"/>
    <property type="match status" value="1"/>
</dbReference>
<evidence type="ECO:0000313" key="3">
    <source>
        <dbReference type="Proteomes" id="UP000233534"/>
    </source>
</evidence>
<dbReference type="Pfam" id="PF00404">
    <property type="entry name" value="Dockerin_1"/>
    <property type="match status" value="1"/>
</dbReference>
<protein>
    <submittedName>
        <fullName evidence="2">Endoglucanase E</fullName>
        <ecNumber evidence="2">3.2.1.4</ecNumber>
    </submittedName>
</protein>
<name>A0A2K9E7W0_9FIRM</name>
<dbReference type="GO" id="GO:0000272">
    <property type="term" value="P:polysaccharide catabolic process"/>
    <property type="evidence" value="ECO:0007669"/>
    <property type="project" value="InterPro"/>
</dbReference>
<keyword evidence="2" id="KW-0378">Hydrolase</keyword>
<dbReference type="InterPro" id="IPR016134">
    <property type="entry name" value="Dockerin_dom"/>
</dbReference>
<evidence type="ECO:0000259" key="1">
    <source>
        <dbReference type="PROSITE" id="PS51766"/>
    </source>
</evidence>
<dbReference type="RefSeq" id="WP_101301205.1">
    <property type="nucleotide sequence ID" value="NZ_CP025197.1"/>
</dbReference>
<dbReference type="Gene3D" id="2.160.20.10">
    <property type="entry name" value="Single-stranded right-handed beta-helix, Pectin lyase-like"/>
    <property type="match status" value="1"/>
</dbReference>
<dbReference type="InterPro" id="IPR024535">
    <property type="entry name" value="RHGA/B-epi-like_pectate_lyase"/>
</dbReference>
<feature type="domain" description="Dockerin" evidence="1">
    <location>
        <begin position="496"/>
        <end position="564"/>
    </location>
</feature>